<dbReference type="RefSeq" id="WP_200105661.1">
    <property type="nucleotide sequence ID" value="NZ_JAEHFV010000002.1"/>
</dbReference>
<sequence length="297" mass="34019">MKTFSKTILILFGATFIIYLVSIFTMRSHFKKDVAHFKKEYQAVNAQKEKILDSLYLLKASYQIAISENTSLAAELAVEKNNVELLMQEIKNTENLSPQQLSNFLIRYRKLQTTMDIRAAEIKKLKSQNKNLLSEIETQNVKMYHQSLQKDTLIRQKEELITKVEKAENLILKDFKLLGIKQKKADDAMITDKSSKIDKLVVSFLVQANALAKAGVKSYFVQIIDQNNLILGERASVILADKKKLIYSFAMDVNYQNKDVTAFGFLNPYEKRFGKGTYFLKIFDNTNLIGSSSLTIQ</sequence>
<reference evidence="3" key="1">
    <citation type="submission" date="2020-12" db="EMBL/GenBank/DDBJ databases">
        <title>Bacterial novel species Flavobacterium sp. SE-1-e isolated from soil.</title>
        <authorList>
            <person name="Jung H.-Y."/>
        </authorList>
    </citation>
    <scope>NUCLEOTIDE SEQUENCE</scope>
    <source>
        <strain evidence="3">SE-1-e</strain>
    </source>
</reference>
<protein>
    <submittedName>
        <fullName evidence="3">Uncharacterized protein</fullName>
    </submittedName>
</protein>
<feature type="coiled-coil region" evidence="1">
    <location>
        <begin position="122"/>
        <end position="170"/>
    </location>
</feature>
<dbReference type="EMBL" id="JAEHFV010000002">
    <property type="protein sequence ID" value="MBK0369748.1"/>
    <property type="molecule type" value="Genomic_DNA"/>
</dbReference>
<proteinExistence type="predicted"/>
<accession>A0A934PNN1</accession>
<keyword evidence="1" id="KW-0175">Coiled coil</keyword>
<evidence type="ECO:0000313" key="4">
    <source>
        <dbReference type="Proteomes" id="UP000609172"/>
    </source>
</evidence>
<evidence type="ECO:0000313" key="3">
    <source>
        <dbReference type="EMBL" id="MBK0369748.1"/>
    </source>
</evidence>
<keyword evidence="4" id="KW-1185">Reference proteome</keyword>
<keyword evidence="2" id="KW-0472">Membrane</keyword>
<organism evidence="3 4">
    <name type="scientific">Flavobacterium agrisoli</name>
    <dbReference type="NCBI Taxonomy" id="2793066"/>
    <lineage>
        <taxon>Bacteria</taxon>
        <taxon>Pseudomonadati</taxon>
        <taxon>Bacteroidota</taxon>
        <taxon>Flavobacteriia</taxon>
        <taxon>Flavobacteriales</taxon>
        <taxon>Flavobacteriaceae</taxon>
        <taxon>Flavobacterium</taxon>
    </lineage>
</organism>
<name>A0A934PNN1_9FLAO</name>
<keyword evidence="2" id="KW-0812">Transmembrane</keyword>
<gene>
    <name evidence="3" type="ORF">I5M07_07835</name>
</gene>
<feature type="transmembrane region" description="Helical" evidence="2">
    <location>
        <begin position="7"/>
        <end position="26"/>
    </location>
</feature>
<keyword evidence="2" id="KW-1133">Transmembrane helix</keyword>
<evidence type="ECO:0000256" key="2">
    <source>
        <dbReference type="SAM" id="Phobius"/>
    </source>
</evidence>
<dbReference type="AlphaFoldDB" id="A0A934PNN1"/>
<dbReference type="Proteomes" id="UP000609172">
    <property type="component" value="Unassembled WGS sequence"/>
</dbReference>
<evidence type="ECO:0000256" key="1">
    <source>
        <dbReference type="SAM" id="Coils"/>
    </source>
</evidence>
<comment type="caution">
    <text evidence="3">The sequence shown here is derived from an EMBL/GenBank/DDBJ whole genome shotgun (WGS) entry which is preliminary data.</text>
</comment>